<protein>
    <submittedName>
        <fullName evidence="3">Uncharacterized protein</fullName>
    </submittedName>
</protein>
<feature type="compositionally biased region" description="Polar residues" evidence="2">
    <location>
        <begin position="505"/>
        <end position="525"/>
    </location>
</feature>
<keyword evidence="1" id="KW-0175">Coiled coil</keyword>
<keyword evidence="4" id="KW-1185">Reference proteome</keyword>
<feature type="compositionally biased region" description="Low complexity" evidence="2">
    <location>
        <begin position="82"/>
        <end position="100"/>
    </location>
</feature>
<dbReference type="AlphaFoldDB" id="A0A0D2MRF5"/>
<feature type="compositionally biased region" description="Basic and acidic residues" evidence="2">
    <location>
        <begin position="672"/>
        <end position="684"/>
    </location>
</feature>
<feature type="region of interest" description="Disordered" evidence="2">
    <location>
        <begin position="980"/>
        <end position="1017"/>
    </location>
</feature>
<reference evidence="4" key="1">
    <citation type="submission" date="2014-04" db="EMBL/GenBank/DDBJ databases">
        <title>Evolutionary Origins and Diversification of the Mycorrhizal Mutualists.</title>
        <authorList>
            <consortium name="DOE Joint Genome Institute"/>
            <consortium name="Mycorrhizal Genomics Consortium"/>
            <person name="Kohler A."/>
            <person name="Kuo A."/>
            <person name="Nagy L.G."/>
            <person name="Floudas D."/>
            <person name="Copeland A."/>
            <person name="Barry K.W."/>
            <person name="Cichocki N."/>
            <person name="Veneault-Fourrey C."/>
            <person name="LaButti K."/>
            <person name="Lindquist E.A."/>
            <person name="Lipzen A."/>
            <person name="Lundell T."/>
            <person name="Morin E."/>
            <person name="Murat C."/>
            <person name="Riley R."/>
            <person name="Ohm R."/>
            <person name="Sun H."/>
            <person name="Tunlid A."/>
            <person name="Henrissat B."/>
            <person name="Grigoriev I.V."/>
            <person name="Hibbett D.S."/>
            <person name="Martin F."/>
        </authorList>
    </citation>
    <scope>NUCLEOTIDE SEQUENCE [LARGE SCALE GENOMIC DNA]</scope>
    <source>
        <strain evidence="4">FD-334 SS-4</strain>
    </source>
</reference>
<feature type="compositionally biased region" description="Low complexity" evidence="2">
    <location>
        <begin position="368"/>
        <end position="380"/>
    </location>
</feature>
<dbReference type="Proteomes" id="UP000054270">
    <property type="component" value="Unassembled WGS sequence"/>
</dbReference>
<name>A0A0D2MRF5_HYPSF</name>
<evidence type="ECO:0000313" key="3">
    <source>
        <dbReference type="EMBL" id="KJA26593.1"/>
    </source>
</evidence>
<feature type="region of interest" description="Disordered" evidence="2">
    <location>
        <begin position="925"/>
        <end position="959"/>
    </location>
</feature>
<feature type="region of interest" description="Disordered" evidence="2">
    <location>
        <begin position="789"/>
        <end position="845"/>
    </location>
</feature>
<dbReference type="OrthoDB" id="3216045at2759"/>
<feature type="region of interest" description="Disordered" evidence="2">
    <location>
        <begin position="436"/>
        <end position="658"/>
    </location>
</feature>
<feature type="compositionally biased region" description="Basic and acidic residues" evidence="2">
    <location>
        <begin position="823"/>
        <end position="845"/>
    </location>
</feature>
<feature type="region of interest" description="Disordered" evidence="2">
    <location>
        <begin position="230"/>
        <end position="402"/>
    </location>
</feature>
<proteinExistence type="predicted"/>
<dbReference type="EMBL" id="KN817527">
    <property type="protein sequence ID" value="KJA26593.1"/>
    <property type="molecule type" value="Genomic_DNA"/>
</dbReference>
<sequence>MAAQLLPDALSTTPTTKKGVFSSGSTSRRQSVSNAQGTASPQMQGIGYSPGSVSGPQTNTPSPAGSGIPSFRALRSLLPFGSSKNSTPSSTASPNTSRSPFANFGSVRRSMNVGRERERNSSLSNEATPVISIDRTPVDDTPIRRSVSLSRLEKPLPRHPEGISSEGLSAAADSSGVSKHVPFFADSAKPRAQSTLTREVTKVMQKTDDEVDGDTSMLELPTDHLADQVREAMRKSTSSTQSMGRWQEDKEPVVIDVDEDTDASFTIPAPNGSSPSFRAEADLTPTFPSSSPGSTSRLPRARQASSLLPRLRSSQSPSSPSSTDFFIPTPSPTRTSPSTPKATPISTRTPALALNGDDYSFGSPPPSTSSASTSTPARRTMNAPRATRLFTPPTPASSSRATRVLSGLIRSDTHSSSSATNPSGFVSRTLRQVMLGGNRSHDSNNTESFSKSSPSVLASTPSRNSMDSRRVPALRNDIGLGRPSLEIRRGNSFDSRTRHFPNAGPLNNSSRRPSASPEPQYSASDADSPPDVAPAYDPEPHFHPSFDSARPSFDTSSRPGSAARMRQRTPSLRVTDASGERVPAPREPLVTARQRKRSMSVQERFPGPRRGDSIARPGSSASVHVARGARRGEGEDGGASERTAGGGRGGVLGPQWLGPRTAKAFRAAGLLDFDREQEQERTADFSDTTTRLRSGSVGGATSPSPSGPGSMSTAAGSGLLAQNRFAPMRSASEYGSAHHRAQSRMAVSEAGGPTNGGHHGGRRGSGTFSAYGGSASAYGGSAYGHSGLMESPTFTNSSRERDTPKSSTSTAPTSLSESFGYAGRDRERDRDRDREEVRELKERHAGEMGALLGALSDAQRTVRMLREENTQLRDRLDDFPAIRRENDVLRQTCSGLEREVEGLRDAYDELQHEHELAVARALRPPGGLTKSWSQGSSSSGGLRTPLAKPGNSSPLAMDTTPQFLRQGDHEEDEGYNNTIIIHDSEDREPAFGTSRTYDDHGPSDKLAPSAAPSLKRRLSDTSSIFPVPPANMTMLLDDDGAGSAEDTHRFDGEHSQMHFGNPIAAPQPQSYARSLSRSPPDDYHNHNNFAQPGHHANRSIASAASISPTTANFSMTTGSPGSLFLRPEHEILLGDMESLDLGANDVDVDSATSSIDRMGNRNGW</sequence>
<feature type="compositionally biased region" description="Low complexity" evidence="2">
    <location>
        <begin position="332"/>
        <end position="344"/>
    </location>
</feature>
<feature type="region of interest" description="Disordered" evidence="2">
    <location>
        <begin position="1067"/>
        <end position="1094"/>
    </location>
</feature>
<feature type="compositionally biased region" description="Basic and acidic residues" evidence="2">
    <location>
        <begin position="151"/>
        <end position="161"/>
    </location>
</feature>
<feature type="compositionally biased region" description="Low complexity" evidence="2">
    <location>
        <begin position="699"/>
        <end position="718"/>
    </location>
</feature>
<organism evidence="3 4">
    <name type="scientific">Hypholoma sublateritium (strain FD-334 SS-4)</name>
    <dbReference type="NCBI Taxonomy" id="945553"/>
    <lineage>
        <taxon>Eukaryota</taxon>
        <taxon>Fungi</taxon>
        <taxon>Dikarya</taxon>
        <taxon>Basidiomycota</taxon>
        <taxon>Agaricomycotina</taxon>
        <taxon>Agaricomycetes</taxon>
        <taxon>Agaricomycetidae</taxon>
        <taxon>Agaricales</taxon>
        <taxon>Agaricineae</taxon>
        <taxon>Strophariaceae</taxon>
        <taxon>Hypholoma</taxon>
    </lineage>
</organism>
<feature type="compositionally biased region" description="Polar residues" evidence="2">
    <location>
        <begin position="445"/>
        <end position="465"/>
    </location>
</feature>
<evidence type="ECO:0000313" key="4">
    <source>
        <dbReference type="Proteomes" id="UP000054270"/>
    </source>
</evidence>
<gene>
    <name evidence="3" type="ORF">HYPSUDRAFT_52467</name>
</gene>
<feature type="compositionally biased region" description="Low complexity" evidence="2">
    <location>
        <begin position="931"/>
        <end position="941"/>
    </location>
</feature>
<feature type="region of interest" description="Disordered" evidence="2">
    <location>
        <begin position="672"/>
        <end position="768"/>
    </location>
</feature>
<feature type="compositionally biased region" description="Polar residues" evidence="2">
    <location>
        <begin position="950"/>
        <end position="959"/>
    </location>
</feature>
<feature type="compositionally biased region" description="Low complexity" evidence="2">
    <location>
        <begin position="22"/>
        <end position="33"/>
    </location>
</feature>
<feature type="compositionally biased region" description="Polar residues" evidence="2">
    <location>
        <begin position="235"/>
        <end position="244"/>
    </location>
</feature>
<feature type="compositionally biased region" description="Low complexity" evidence="2">
    <location>
        <begin position="805"/>
        <end position="818"/>
    </location>
</feature>
<feature type="compositionally biased region" description="Low complexity" evidence="2">
    <location>
        <begin position="284"/>
        <end position="322"/>
    </location>
</feature>
<feature type="compositionally biased region" description="Polar residues" evidence="2">
    <location>
        <begin position="34"/>
        <end position="43"/>
    </location>
</feature>
<feature type="coiled-coil region" evidence="1">
    <location>
        <begin position="855"/>
        <end position="920"/>
    </location>
</feature>
<dbReference type="OMA" id="PADNIAT"/>
<evidence type="ECO:0000256" key="1">
    <source>
        <dbReference type="SAM" id="Coils"/>
    </source>
</evidence>
<feature type="compositionally biased region" description="Polar residues" evidence="2">
    <location>
        <begin position="1067"/>
        <end position="1077"/>
    </location>
</feature>
<accession>A0A0D2MRF5</accession>
<evidence type="ECO:0000256" key="2">
    <source>
        <dbReference type="SAM" id="MobiDB-lite"/>
    </source>
</evidence>
<feature type="compositionally biased region" description="Polar residues" evidence="2">
    <location>
        <begin position="51"/>
        <end position="63"/>
    </location>
</feature>
<dbReference type="STRING" id="945553.A0A0D2MRF5"/>
<feature type="region of interest" description="Disordered" evidence="2">
    <location>
        <begin position="1"/>
        <end position="176"/>
    </location>
</feature>
<feature type="compositionally biased region" description="Basic and acidic residues" evidence="2">
    <location>
        <begin position="485"/>
        <end position="497"/>
    </location>
</feature>